<keyword evidence="7 13" id="KW-0067">ATP-binding</keyword>
<dbReference type="PANTHER" id="PTHR24221:SF654">
    <property type="entry name" value="ATP-BINDING CASSETTE SUB-FAMILY B MEMBER 6"/>
    <property type="match status" value="1"/>
</dbReference>
<keyword evidence="9 10" id="KW-0472">Membrane</keyword>
<dbReference type="InterPro" id="IPR036640">
    <property type="entry name" value="ABC1_TM_sf"/>
</dbReference>
<feature type="transmembrane region" description="Helical" evidence="10">
    <location>
        <begin position="179"/>
        <end position="196"/>
    </location>
</feature>
<dbReference type="RefSeq" id="WP_314798561.1">
    <property type="nucleotide sequence ID" value="NZ_CP130319.1"/>
</dbReference>
<keyword evidence="2" id="KW-0813">Transport</keyword>
<dbReference type="InterPro" id="IPR017871">
    <property type="entry name" value="ABC_transporter-like_CS"/>
</dbReference>
<keyword evidence="6" id="KW-0788">Thiol protease</keyword>
<dbReference type="GO" id="GO:0008234">
    <property type="term" value="F:cysteine-type peptidase activity"/>
    <property type="evidence" value="ECO:0007669"/>
    <property type="project" value="UniProtKB-KW"/>
</dbReference>
<accession>A0AA96RK20</accession>
<dbReference type="Pfam" id="PF00005">
    <property type="entry name" value="ABC_tran"/>
    <property type="match status" value="1"/>
</dbReference>
<name>A0AA96RK20_9BACL</name>
<evidence type="ECO:0000313" key="14">
    <source>
        <dbReference type="Proteomes" id="UP001304650"/>
    </source>
</evidence>
<feature type="domain" description="ABC transporter" evidence="11">
    <location>
        <begin position="357"/>
        <end position="593"/>
    </location>
</feature>
<feature type="domain" description="ABC transmembrane type-1" evidence="12">
    <location>
        <begin position="23"/>
        <end position="317"/>
    </location>
</feature>
<keyword evidence="5" id="KW-0547">Nucleotide-binding</keyword>
<keyword evidence="6" id="KW-0645">Protease</keyword>
<dbReference type="Gene3D" id="3.40.50.300">
    <property type="entry name" value="P-loop containing nucleotide triphosphate hydrolases"/>
    <property type="match status" value="1"/>
</dbReference>
<evidence type="ECO:0000256" key="9">
    <source>
        <dbReference type="ARBA" id="ARBA00023136"/>
    </source>
</evidence>
<evidence type="ECO:0000256" key="1">
    <source>
        <dbReference type="ARBA" id="ARBA00004651"/>
    </source>
</evidence>
<dbReference type="PROSITE" id="PS50893">
    <property type="entry name" value="ABC_TRANSPORTER_2"/>
    <property type="match status" value="1"/>
</dbReference>
<dbReference type="InterPro" id="IPR003439">
    <property type="entry name" value="ABC_transporter-like_ATP-bd"/>
</dbReference>
<evidence type="ECO:0000259" key="12">
    <source>
        <dbReference type="PROSITE" id="PS50929"/>
    </source>
</evidence>
<dbReference type="FunFam" id="3.40.50.300:FF:000299">
    <property type="entry name" value="ABC transporter ATP-binding protein/permease"/>
    <property type="match status" value="1"/>
</dbReference>
<dbReference type="SUPFAM" id="SSF90123">
    <property type="entry name" value="ABC transporter transmembrane region"/>
    <property type="match status" value="1"/>
</dbReference>
<dbReference type="EMBL" id="CP130319">
    <property type="protein sequence ID" value="WNR43776.1"/>
    <property type="molecule type" value="Genomic_DNA"/>
</dbReference>
<keyword evidence="6" id="KW-0378">Hydrolase</keyword>
<dbReference type="Gene3D" id="1.20.1560.10">
    <property type="entry name" value="ABC transporter type 1, transmembrane domain"/>
    <property type="match status" value="1"/>
</dbReference>
<dbReference type="InterPro" id="IPR011527">
    <property type="entry name" value="ABC1_TM_dom"/>
</dbReference>
<dbReference type="GO" id="GO:0005524">
    <property type="term" value="F:ATP binding"/>
    <property type="evidence" value="ECO:0007669"/>
    <property type="project" value="UniProtKB-KW"/>
</dbReference>
<dbReference type="Proteomes" id="UP001304650">
    <property type="component" value="Chromosome"/>
</dbReference>
<keyword evidence="8 10" id="KW-1133">Transmembrane helix</keyword>
<comment type="subcellular location">
    <subcellularLocation>
        <location evidence="1">Cell membrane</location>
        <topology evidence="1">Multi-pass membrane protein</topology>
    </subcellularLocation>
</comment>
<dbReference type="GO" id="GO:0034040">
    <property type="term" value="F:ATPase-coupled lipid transmembrane transporter activity"/>
    <property type="evidence" value="ECO:0007669"/>
    <property type="project" value="TreeGrafter"/>
</dbReference>
<keyword evidence="4 10" id="KW-0812">Transmembrane</keyword>
<evidence type="ECO:0000256" key="2">
    <source>
        <dbReference type="ARBA" id="ARBA00022448"/>
    </source>
</evidence>
<protein>
    <submittedName>
        <fullName evidence="13">ABC transporter ATP-binding protein</fullName>
    </submittedName>
</protein>
<evidence type="ECO:0000256" key="3">
    <source>
        <dbReference type="ARBA" id="ARBA00022475"/>
    </source>
</evidence>
<dbReference type="InterPro" id="IPR003593">
    <property type="entry name" value="AAA+_ATPase"/>
</dbReference>
<dbReference type="InterPro" id="IPR039421">
    <property type="entry name" value="Type_1_exporter"/>
</dbReference>
<evidence type="ECO:0000256" key="4">
    <source>
        <dbReference type="ARBA" id="ARBA00022692"/>
    </source>
</evidence>
<evidence type="ECO:0000256" key="5">
    <source>
        <dbReference type="ARBA" id="ARBA00022741"/>
    </source>
</evidence>
<dbReference type="PROSITE" id="PS00211">
    <property type="entry name" value="ABC_TRANSPORTER_1"/>
    <property type="match status" value="1"/>
</dbReference>
<feature type="transmembrane region" description="Helical" evidence="10">
    <location>
        <begin position="153"/>
        <end position="173"/>
    </location>
</feature>
<sequence length="606" mass="68191">MKETFFFVKKLHVLSGKILYINILAMIFISLLEGIGILFLIPMITASGIVKLDATGIPLSHWLQIFHKVPALLELPLILGIYLLLVIGQTVFQNKISIRNAKIQHGFTRHLRLETYGSILQANWDFFMKSRKSDLINVLTAELARVSAGTNTFLQFIASIIFTAAQVSLAFWLSPRITAFVLVSGLLLIFVSRKFLKRSLKLGNMTVELGQSYLAGITDQINGIKDIKSNRLEKARMKWYHALTERMEHEQVEYTKLKAGSSILYKASSAVLIAVFIYFSVNLFRSQPEQLLLIIIIFSRLWPRFIGIQSSMEQIAMAMPSFKALVELHEQCADGREFKEGMDHETKEQRIHMKRGINLDNVSFRYNLGEPVYALQKVNLHIPANRMTAIVGHSGAGKSTLVDVVMGLLKPESGSVMIDGIPLTDDIVVSLRESLGYVPQDPFLFNASIRDNLLMVKPHAKEEQLWEALQFASAADFVRKLPKGLDTLIGDRGVRLSGGERQRLILSRAMLKNPSILILDEATSALDNENEANIQKVLEQLKGKMTIIVIAHRLSTIRNADEVIVMEEGKIIQVGDYDKLAKERKGVFSFLENHELMTVQKAANFT</sequence>
<proteinExistence type="predicted"/>
<evidence type="ECO:0000259" key="11">
    <source>
        <dbReference type="PROSITE" id="PS50893"/>
    </source>
</evidence>
<reference evidence="13" key="1">
    <citation type="submission" date="2022-02" db="EMBL/GenBank/DDBJ databases">
        <title>Paenibacillus sp. MBLB1832 Whole Genome Shotgun Sequencing.</title>
        <authorList>
            <person name="Hwang C.Y."/>
            <person name="Cho E.-S."/>
            <person name="Seo M.-J."/>
        </authorList>
    </citation>
    <scope>NUCLEOTIDE SEQUENCE</scope>
    <source>
        <strain evidence="13">MBLB1832</strain>
    </source>
</reference>
<dbReference type="GO" id="GO:0016887">
    <property type="term" value="F:ATP hydrolysis activity"/>
    <property type="evidence" value="ECO:0007669"/>
    <property type="project" value="InterPro"/>
</dbReference>
<dbReference type="AlphaFoldDB" id="A0AA96RK20"/>
<feature type="transmembrane region" description="Helical" evidence="10">
    <location>
        <begin position="21"/>
        <end position="49"/>
    </location>
</feature>
<evidence type="ECO:0000256" key="10">
    <source>
        <dbReference type="SAM" id="Phobius"/>
    </source>
</evidence>
<feature type="transmembrane region" description="Helical" evidence="10">
    <location>
        <begin position="69"/>
        <end position="92"/>
    </location>
</feature>
<dbReference type="PANTHER" id="PTHR24221">
    <property type="entry name" value="ATP-BINDING CASSETTE SUB-FAMILY B"/>
    <property type="match status" value="1"/>
</dbReference>
<dbReference type="Pfam" id="PF00664">
    <property type="entry name" value="ABC_membrane"/>
    <property type="match status" value="1"/>
</dbReference>
<dbReference type="SUPFAM" id="SSF52540">
    <property type="entry name" value="P-loop containing nucleoside triphosphate hydrolases"/>
    <property type="match status" value="1"/>
</dbReference>
<organism evidence="13 14">
    <name type="scientific">Paenibacillus roseopurpureus</name>
    <dbReference type="NCBI Taxonomy" id="2918901"/>
    <lineage>
        <taxon>Bacteria</taxon>
        <taxon>Bacillati</taxon>
        <taxon>Bacillota</taxon>
        <taxon>Bacilli</taxon>
        <taxon>Bacillales</taxon>
        <taxon>Paenibacillaceae</taxon>
        <taxon>Paenibacillus</taxon>
    </lineage>
</organism>
<dbReference type="PROSITE" id="PS50929">
    <property type="entry name" value="ABC_TM1F"/>
    <property type="match status" value="1"/>
</dbReference>
<gene>
    <name evidence="13" type="ORF">MJB10_22145</name>
</gene>
<evidence type="ECO:0000313" key="13">
    <source>
        <dbReference type="EMBL" id="WNR43776.1"/>
    </source>
</evidence>
<dbReference type="SMART" id="SM00382">
    <property type="entry name" value="AAA"/>
    <property type="match status" value="1"/>
</dbReference>
<feature type="transmembrane region" description="Helical" evidence="10">
    <location>
        <begin position="263"/>
        <end position="284"/>
    </location>
</feature>
<evidence type="ECO:0000256" key="8">
    <source>
        <dbReference type="ARBA" id="ARBA00022989"/>
    </source>
</evidence>
<dbReference type="InterPro" id="IPR027417">
    <property type="entry name" value="P-loop_NTPase"/>
</dbReference>
<keyword evidence="14" id="KW-1185">Reference proteome</keyword>
<dbReference type="GO" id="GO:0005886">
    <property type="term" value="C:plasma membrane"/>
    <property type="evidence" value="ECO:0007669"/>
    <property type="project" value="UniProtKB-SubCell"/>
</dbReference>
<keyword evidence="3" id="KW-1003">Cell membrane</keyword>
<dbReference type="KEGG" id="proo:MJB10_22145"/>
<evidence type="ECO:0000256" key="6">
    <source>
        <dbReference type="ARBA" id="ARBA00022807"/>
    </source>
</evidence>
<evidence type="ECO:0000256" key="7">
    <source>
        <dbReference type="ARBA" id="ARBA00022840"/>
    </source>
</evidence>
<dbReference type="GO" id="GO:0140359">
    <property type="term" value="F:ABC-type transporter activity"/>
    <property type="evidence" value="ECO:0007669"/>
    <property type="project" value="InterPro"/>
</dbReference>